<evidence type="ECO:0000256" key="1">
    <source>
        <dbReference type="ARBA" id="ARBA00004141"/>
    </source>
</evidence>
<sequence>MEVPYYCTPSVQEDLAVSQTWYQTIVQFISVLCCLFAIPFTYWSCHCFEKGYVPKKLRILMYFHHIALLFYAISFVATQMYHLGSRVFFEDCQLLVPVKRCIYPRLLQSTPSSFFQLFYIAVVLNTFMSHYNFWNVNCARFTGWCTQFIGIDAVAFVAFSILAAWQRKNKGDPVLKYSISKKHRSRELERTTILIFPNILLNVICYAYFDVMSLYNASEEKLNGNNFLWANSVPIYVCLSPIIWMSALKRFQAKVNPQQSNEERYFNHLRESWDQFDSKNTKRSRENFKRRLNETSAEPSVSFSAVDPEHVVVHTIS</sequence>
<feature type="transmembrane region" description="Helical" evidence="5">
    <location>
        <begin position="20"/>
        <end position="38"/>
    </location>
</feature>
<dbReference type="eggNOG" id="ENOG502THJZ">
    <property type="taxonomic scope" value="Eukaryota"/>
</dbReference>
<keyword evidence="2 5" id="KW-0812">Transmembrane</keyword>
<evidence type="ECO:0000313" key="6">
    <source>
        <dbReference type="Proteomes" id="UP000095282"/>
    </source>
</evidence>
<protein>
    <submittedName>
        <fullName evidence="7">Serpentine Receptor, class T</fullName>
    </submittedName>
</protein>
<feature type="transmembrane region" description="Helical" evidence="5">
    <location>
        <begin position="141"/>
        <end position="165"/>
    </location>
</feature>
<organism evidence="6 7">
    <name type="scientific">Caenorhabditis tropicalis</name>
    <dbReference type="NCBI Taxonomy" id="1561998"/>
    <lineage>
        <taxon>Eukaryota</taxon>
        <taxon>Metazoa</taxon>
        <taxon>Ecdysozoa</taxon>
        <taxon>Nematoda</taxon>
        <taxon>Chromadorea</taxon>
        <taxon>Rhabditida</taxon>
        <taxon>Rhabditina</taxon>
        <taxon>Rhabditomorpha</taxon>
        <taxon>Rhabditoidea</taxon>
        <taxon>Rhabditidae</taxon>
        <taxon>Peloderinae</taxon>
        <taxon>Caenorhabditis</taxon>
    </lineage>
</organism>
<evidence type="ECO:0000256" key="5">
    <source>
        <dbReference type="SAM" id="Phobius"/>
    </source>
</evidence>
<evidence type="ECO:0000313" key="7">
    <source>
        <dbReference type="WBParaSite" id="Csp11.Scaffold171.g622.t1"/>
    </source>
</evidence>
<keyword evidence="4 5" id="KW-0472">Membrane</keyword>
<evidence type="ECO:0000256" key="4">
    <source>
        <dbReference type="ARBA" id="ARBA00023136"/>
    </source>
</evidence>
<dbReference type="GO" id="GO:0016020">
    <property type="term" value="C:membrane"/>
    <property type="evidence" value="ECO:0007669"/>
    <property type="project" value="UniProtKB-SubCell"/>
</dbReference>
<reference evidence="7" key="1">
    <citation type="submission" date="2016-11" db="UniProtKB">
        <authorList>
            <consortium name="WormBaseParasite"/>
        </authorList>
    </citation>
    <scope>IDENTIFICATION</scope>
</reference>
<keyword evidence="6" id="KW-1185">Reference proteome</keyword>
<dbReference type="GO" id="GO:0004984">
    <property type="term" value="F:olfactory receptor activity"/>
    <property type="evidence" value="ECO:0007669"/>
    <property type="project" value="TreeGrafter"/>
</dbReference>
<dbReference type="AlphaFoldDB" id="A0A1I7SXQ6"/>
<dbReference type="WBParaSite" id="Csp11.Scaffold171.g622.t1">
    <property type="protein sequence ID" value="Csp11.Scaffold171.g622.t1"/>
    <property type="gene ID" value="Csp11.Scaffold171.g622"/>
</dbReference>
<accession>A0A1I7SXQ6</accession>
<feature type="transmembrane region" description="Helical" evidence="5">
    <location>
        <begin position="229"/>
        <end position="248"/>
    </location>
</feature>
<proteinExistence type="predicted"/>
<dbReference type="Proteomes" id="UP000095282">
    <property type="component" value="Unplaced"/>
</dbReference>
<feature type="transmembrane region" description="Helical" evidence="5">
    <location>
        <begin position="191"/>
        <end position="209"/>
    </location>
</feature>
<dbReference type="InterPro" id="IPR051080">
    <property type="entry name" value="Nematode_rcpt-like_serp_alpha"/>
</dbReference>
<name>A0A1I7SXQ6_9PELO</name>
<evidence type="ECO:0000256" key="3">
    <source>
        <dbReference type="ARBA" id="ARBA00022989"/>
    </source>
</evidence>
<dbReference type="PANTHER" id="PTHR31357">
    <property type="entry name" value="SERPENTINE RECEPTOR CLASS ALPHA-10"/>
    <property type="match status" value="1"/>
</dbReference>
<feature type="transmembrane region" description="Helical" evidence="5">
    <location>
        <begin position="59"/>
        <end position="81"/>
    </location>
</feature>
<keyword evidence="3 5" id="KW-1133">Transmembrane helix</keyword>
<evidence type="ECO:0000256" key="2">
    <source>
        <dbReference type="ARBA" id="ARBA00022692"/>
    </source>
</evidence>
<dbReference type="PANTHER" id="PTHR31357:SF14">
    <property type="entry name" value="G PROTEIN-COUPLED RECEPTOR"/>
    <property type="match status" value="1"/>
</dbReference>
<comment type="subcellular location">
    <subcellularLocation>
        <location evidence="1">Membrane</location>
        <topology evidence="1">Multi-pass membrane protein</topology>
    </subcellularLocation>
</comment>